<dbReference type="PANTHER" id="PTHR30290:SF9">
    <property type="entry name" value="OLIGOPEPTIDE-BINDING PROTEIN APPA"/>
    <property type="match status" value="1"/>
</dbReference>
<dbReference type="GO" id="GO:0030288">
    <property type="term" value="C:outer membrane-bounded periplasmic space"/>
    <property type="evidence" value="ECO:0007669"/>
    <property type="project" value="UniProtKB-ARBA"/>
</dbReference>
<dbReference type="RefSeq" id="WP_327787207.1">
    <property type="nucleotide sequence ID" value="NZ_JARGEQ010000001.1"/>
</dbReference>
<evidence type="ECO:0000259" key="6">
    <source>
        <dbReference type="Pfam" id="PF00496"/>
    </source>
</evidence>
<name>A0AAP3XQG9_9PROT</name>
<evidence type="ECO:0000256" key="2">
    <source>
        <dbReference type="ARBA" id="ARBA00005695"/>
    </source>
</evidence>
<keyword evidence="8" id="KW-1185">Reference proteome</keyword>
<dbReference type="EMBL" id="JARGEQ010000001">
    <property type="protein sequence ID" value="MDF1584802.1"/>
    <property type="molecule type" value="Genomic_DNA"/>
</dbReference>
<organism evidence="7 8">
    <name type="scientific">Marinimicrococcus flavescens</name>
    <dbReference type="NCBI Taxonomy" id="3031815"/>
    <lineage>
        <taxon>Bacteria</taxon>
        <taxon>Pseudomonadati</taxon>
        <taxon>Pseudomonadota</taxon>
        <taxon>Alphaproteobacteria</taxon>
        <taxon>Geminicoccales</taxon>
        <taxon>Geminicoccaceae</taxon>
        <taxon>Marinimicrococcus</taxon>
    </lineage>
</organism>
<accession>A0AAP3XQG9</accession>
<reference evidence="7 8" key="1">
    <citation type="submission" date="2023-03" db="EMBL/GenBank/DDBJ databases">
        <title>YIM 152171 draft genome.</title>
        <authorList>
            <person name="Yang Z."/>
        </authorList>
    </citation>
    <scope>NUCLEOTIDE SEQUENCE [LARGE SCALE GENOMIC DNA]</scope>
    <source>
        <strain evidence="7 8">YIM 152171</strain>
    </source>
</reference>
<dbReference type="InterPro" id="IPR030678">
    <property type="entry name" value="Peptide/Ni-bd"/>
</dbReference>
<evidence type="ECO:0000256" key="1">
    <source>
        <dbReference type="ARBA" id="ARBA00004418"/>
    </source>
</evidence>
<keyword evidence="3" id="KW-0813">Transport</keyword>
<dbReference type="PANTHER" id="PTHR30290">
    <property type="entry name" value="PERIPLASMIC BINDING COMPONENT OF ABC TRANSPORTER"/>
    <property type="match status" value="1"/>
</dbReference>
<feature type="chain" id="PRO_5043014154" evidence="5">
    <location>
        <begin position="24"/>
        <end position="524"/>
    </location>
</feature>
<feature type="signal peptide" evidence="5">
    <location>
        <begin position="1"/>
        <end position="23"/>
    </location>
</feature>
<evidence type="ECO:0000313" key="7">
    <source>
        <dbReference type="EMBL" id="MDF1584802.1"/>
    </source>
</evidence>
<evidence type="ECO:0000313" key="8">
    <source>
        <dbReference type="Proteomes" id="UP001301140"/>
    </source>
</evidence>
<dbReference type="Proteomes" id="UP001301140">
    <property type="component" value="Unassembled WGS sequence"/>
</dbReference>
<dbReference type="Gene3D" id="3.40.190.10">
    <property type="entry name" value="Periplasmic binding protein-like II"/>
    <property type="match status" value="1"/>
</dbReference>
<dbReference type="Gene3D" id="3.10.105.10">
    <property type="entry name" value="Dipeptide-binding Protein, Domain 3"/>
    <property type="match status" value="1"/>
</dbReference>
<dbReference type="Pfam" id="PF00496">
    <property type="entry name" value="SBP_bac_5"/>
    <property type="match status" value="1"/>
</dbReference>
<keyword evidence="4 5" id="KW-0732">Signal</keyword>
<dbReference type="CDD" id="cd08498">
    <property type="entry name" value="PBP2_NikA_DppA_OppA_like_2"/>
    <property type="match status" value="1"/>
</dbReference>
<comment type="caution">
    <text evidence="7">The sequence shown here is derived from an EMBL/GenBank/DDBJ whole genome shotgun (WGS) entry which is preliminary data.</text>
</comment>
<dbReference type="PIRSF" id="PIRSF002741">
    <property type="entry name" value="MppA"/>
    <property type="match status" value="1"/>
</dbReference>
<dbReference type="GO" id="GO:1904680">
    <property type="term" value="F:peptide transmembrane transporter activity"/>
    <property type="evidence" value="ECO:0007669"/>
    <property type="project" value="TreeGrafter"/>
</dbReference>
<dbReference type="GO" id="GO:0015833">
    <property type="term" value="P:peptide transport"/>
    <property type="evidence" value="ECO:0007669"/>
    <property type="project" value="TreeGrafter"/>
</dbReference>
<evidence type="ECO:0000256" key="4">
    <source>
        <dbReference type="ARBA" id="ARBA00022729"/>
    </source>
</evidence>
<evidence type="ECO:0000256" key="5">
    <source>
        <dbReference type="SAM" id="SignalP"/>
    </source>
</evidence>
<gene>
    <name evidence="7" type="ORF">PZ740_00205</name>
</gene>
<dbReference type="InterPro" id="IPR000914">
    <property type="entry name" value="SBP_5_dom"/>
</dbReference>
<proteinExistence type="inferred from homology"/>
<feature type="domain" description="Solute-binding protein family 5" evidence="6">
    <location>
        <begin position="67"/>
        <end position="428"/>
    </location>
</feature>
<evidence type="ECO:0000256" key="3">
    <source>
        <dbReference type="ARBA" id="ARBA00022448"/>
    </source>
</evidence>
<dbReference type="SUPFAM" id="SSF53850">
    <property type="entry name" value="Periplasmic binding protein-like II"/>
    <property type="match status" value="1"/>
</dbReference>
<dbReference type="AlphaFoldDB" id="A0AAP3XQG9"/>
<dbReference type="GO" id="GO:0043190">
    <property type="term" value="C:ATP-binding cassette (ABC) transporter complex"/>
    <property type="evidence" value="ECO:0007669"/>
    <property type="project" value="InterPro"/>
</dbReference>
<sequence>MIKNAVLGASALAMALTAGAAHANTLRWAFSGDVVTLDPFAHTESFTSAFLEHIYEPLVRRDRDLGIEPALATSWEIVQPDVWRFKLREGVTFHDGAPFTADDVVASITRVLNPDARARGRLLSVKEARKIDDLTVEMVTDGPYPLLLNDLNGIHIMDAEWLKANDAEQPGNTTTGVTTYASTHTNGTGPFKLESYRPDQKTVLTVNEAWWDEPEHNLTRIEFMPIKSDATRVAALLSGEIDMMVPAPLQDIARIQAAPGLEVAESPSLRTIFFGMNQQDEELHDSNVKGKNPLKDVRVRKALWMGIDTDLLNRKVMRGTARVAGLLAAPAIPGHDDAIDVRPPHDVDGAKALLAEAGYPDGFSTNLSCPNDRYVKDEELCVAVAAMWARIGVKANLVAESKTTFFPKVDRGEADIYLLGWATLPQMDTYSIVSSLLATPDGPLGGNNAGGYSNARIDEIAIGAATELDEAKRLAMMTEALKIARDEVAYIPLHQQPIAWAMRSNVELPQFADEYVRLRFARIN</sequence>
<protein>
    <submittedName>
        <fullName evidence="7">ABC transporter substrate-binding protein</fullName>
    </submittedName>
</protein>
<dbReference type="InterPro" id="IPR039424">
    <property type="entry name" value="SBP_5"/>
</dbReference>
<comment type="subcellular location">
    <subcellularLocation>
        <location evidence="1">Periplasm</location>
    </subcellularLocation>
</comment>
<dbReference type="Gene3D" id="3.90.76.10">
    <property type="entry name" value="Dipeptide-binding Protein, Domain 1"/>
    <property type="match status" value="1"/>
</dbReference>
<comment type="similarity">
    <text evidence="2">Belongs to the bacterial solute-binding protein 5 family.</text>
</comment>